<evidence type="ECO:0000256" key="6">
    <source>
        <dbReference type="ARBA" id="ARBA00022777"/>
    </source>
</evidence>
<dbReference type="Pfam" id="PF02518">
    <property type="entry name" value="HATPase_c"/>
    <property type="match status" value="1"/>
</dbReference>
<keyword evidence="3" id="KW-0597">Phosphoprotein</keyword>
<evidence type="ECO:0000256" key="8">
    <source>
        <dbReference type="ARBA" id="ARBA00023012"/>
    </source>
</evidence>
<feature type="transmembrane region" description="Helical" evidence="9">
    <location>
        <begin position="37"/>
        <end position="54"/>
    </location>
</feature>
<feature type="domain" description="Histidine kinase/HSP90-like ATPase" evidence="10">
    <location>
        <begin position="275"/>
        <end position="369"/>
    </location>
</feature>
<feature type="transmembrane region" description="Helical" evidence="9">
    <location>
        <begin position="12"/>
        <end position="31"/>
    </location>
</feature>
<dbReference type="SUPFAM" id="SSF55874">
    <property type="entry name" value="ATPase domain of HSP90 chaperone/DNA topoisomerase II/histidine kinase"/>
    <property type="match status" value="1"/>
</dbReference>
<evidence type="ECO:0000259" key="10">
    <source>
        <dbReference type="SMART" id="SM00387"/>
    </source>
</evidence>
<evidence type="ECO:0000313" key="12">
    <source>
        <dbReference type="EMBL" id="XCH76566.1"/>
    </source>
</evidence>
<organism evidence="11">
    <name type="scientific">Micromonospora sp. CCTCC AA 2012012</name>
    <dbReference type="NCBI Taxonomy" id="3111921"/>
    <lineage>
        <taxon>Bacteria</taxon>
        <taxon>Bacillati</taxon>
        <taxon>Actinomycetota</taxon>
        <taxon>Actinomycetes</taxon>
        <taxon>Micromonosporales</taxon>
        <taxon>Micromonosporaceae</taxon>
        <taxon>Micromonospora</taxon>
    </lineage>
</organism>
<keyword evidence="6 11" id="KW-0418">Kinase</keyword>
<dbReference type="EMBL" id="CP159342">
    <property type="protein sequence ID" value="XCH76566.1"/>
    <property type="molecule type" value="Genomic_DNA"/>
</dbReference>
<feature type="transmembrane region" description="Helical" evidence="9">
    <location>
        <begin position="61"/>
        <end position="82"/>
    </location>
</feature>
<dbReference type="InterPro" id="IPR036890">
    <property type="entry name" value="HATPase_C_sf"/>
</dbReference>
<evidence type="ECO:0000313" key="11">
    <source>
        <dbReference type="EMBL" id="XBP95862.1"/>
    </source>
</evidence>
<dbReference type="Gene3D" id="1.20.5.1930">
    <property type="match status" value="1"/>
</dbReference>
<dbReference type="GO" id="GO:0046983">
    <property type="term" value="F:protein dimerization activity"/>
    <property type="evidence" value="ECO:0007669"/>
    <property type="project" value="InterPro"/>
</dbReference>
<name>A0AAU7MEE2_9ACTN</name>
<sequence length="371" mass="37907">MRTPDGRLAADVALGAAFAGTLAVQSAAIAASWGGTYWWFGGAVGAVVCLLALARRRHRGWTAVAGLAVAGAAVPVAEVAGLPHEPGPAAALGLAVLVGAAVGRLPVRWAGAVALGGLAVVVGAGLSAGLTAVTELNATTWLAAVTAGGARRTLDARRRATTDRVRRDERLELARELHDVVAHHVTGIVVQAQGAGLVADRRPEQVRQSLAGIEAAGSDALTAMRRVVGLLRDTDDAAPVPVGGEELATLVARFHRPGVTVRLSAPGRTASWPPEVSGTVHRVVREALTNVARHAPHATAVDVVVAERAGTVTVEVRDDAPPAPARHPRRAGYGLVGMRERVETLGGTLSAGPGPDGGWSVLASVPCGERR</sequence>
<keyword evidence="4" id="KW-0808">Transferase</keyword>
<feature type="transmembrane region" description="Helical" evidence="9">
    <location>
        <begin position="112"/>
        <end position="133"/>
    </location>
</feature>
<dbReference type="GO" id="GO:0005524">
    <property type="term" value="F:ATP binding"/>
    <property type="evidence" value="ECO:0007669"/>
    <property type="project" value="UniProtKB-KW"/>
</dbReference>
<keyword evidence="5" id="KW-0547">Nucleotide-binding</keyword>
<evidence type="ECO:0000256" key="3">
    <source>
        <dbReference type="ARBA" id="ARBA00022553"/>
    </source>
</evidence>
<evidence type="ECO:0000256" key="2">
    <source>
        <dbReference type="ARBA" id="ARBA00012438"/>
    </source>
</evidence>
<evidence type="ECO:0000256" key="1">
    <source>
        <dbReference type="ARBA" id="ARBA00000085"/>
    </source>
</evidence>
<gene>
    <name evidence="12" type="ORF">ABUL08_10865</name>
    <name evidence="11" type="ORF">VK199_10815</name>
</gene>
<dbReference type="RefSeq" id="WP_350937060.1">
    <property type="nucleotide sequence ID" value="NZ_CP157762.1"/>
</dbReference>
<evidence type="ECO:0000256" key="4">
    <source>
        <dbReference type="ARBA" id="ARBA00022679"/>
    </source>
</evidence>
<keyword evidence="9" id="KW-0812">Transmembrane</keyword>
<evidence type="ECO:0000256" key="5">
    <source>
        <dbReference type="ARBA" id="ARBA00022741"/>
    </source>
</evidence>
<keyword evidence="9" id="KW-1133">Transmembrane helix</keyword>
<comment type="catalytic activity">
    <reaction evidence="1">
        <text>ATP + protein L-histidine = ADP + protein N-phospho-L-histidine.</text>
        <dbReference type="EC" id="2.7.13.3"/>
    </reaction>
</comment>
<reference evidence="12" key="2">
    <citation type="submission" date="2024-06" db="EMBL/GenBank/DDBJ databases">
        <title>Micromonospora mangrovi CCTCC AA 2012012 genome sequences.</title>
        <authorList>
            <person name="Gao J."/>
        </authorList>
    </citation>
    <scope>NUCLEOTIDE SEQUENCE</scope>
    <source>
        <strain evidence="12">CCTCC AA 2012012</strain>
    </source>
</reference>
<feature type="transmembrane region" description="Helical" evidence="9">
    <location>
        <begin position="88"/>
        <end position="105"/>
    </location>
</feature>
<dbReference type="InterPro" id="IPR003594">
    <property type="entry name" value="HATPase_dom"/>
</dbReference>
<dbReference type="SMART" id="SM00387">
    <property type="entry name" value="HATPase_c"/>
    <property type="match status" value="1"/>
</dbReference>
<dbReference type="InterPro" id="IPR011712">
    <property type="entry name" value="Sig_transdc_His_kin_sub3_dim/P"/>
</dbReference>
<dbReference type="GO" id="GO:0016020">
    <property type="term" value="C:membrane"/>
    <property type="evidence" value="ECO:0007669"/>
    <property type="project" value="InterPro"/>
</dbReference>
<dbReference type="InterPro" id="IPR050482">
    <property type="entry name" value="Sensor_HK_TwoCompSys"/>
</dbReference>
<evidence type="ECO:0000256" key="9">
    <source>
        <dbReference type="SAM" id="Phobius"/>
    </source>
</evidence>
<dbReference type="Gene3D" id="3.30.565.10">
    <property type="entry name" value="Histidine kinase-like ATPase, C-terminal domain"/>
    <property type="match status" value="1"/>
</dbReference>
<keyword evidence="7" id="KW-0067">ATP-binding</keyword>
<dbReference type="CDD" id="cd16917">
    <property type="entry name" value="HATPase_UhpB-NarQ-NarX-like"/>
    <property type="match status" value="1"/>
</dbReference>
<reference evidence="11" key="1">
    <citation type="submission" date="2024-01" db="EMBL/GenBank/DDBJ databases">
        <title>The genome sequence of Micromonospora mangrovi CCTCC AA 2012012.</title>
        <authorList>
            <person name="Gao J."/>
        </authorList>
    </citation>
    <scope>NUCLEOTIDE SEQUENCE</scope>
    <source>
        <strain evidence="11">CCTCC AA 2012012</strain>
    </source>
</reference>
<dbReference type="EMBL" id="CP157762">
    <property type="protein sequence ID" value="XBP95862.1"/>
    <property type="molecule type" value="Genomic_DNA"/>
</dbReference>
<accession>A0AAU7MEE2</accession>
<dbReference type="Pfam" id="PF07730">
    <property type="entry name" value="HisKA_3"/>
    <property type="match status" value="1"/>
</dbReference>
<keyword evidence="9" id="KW-0472">Membrane</keyword>
<protein>
    <recommendedName>
        <fullName evidence="2">histidine kinase</fullName>
        <ecNumber evidence="2">2.7.13.3</ecNumber>
    </recommendedName>
</protein>
<dbReference type="GO" id="GO:0000155">
    <property type="term" value="F:phosphorelay sensor kinase activity"/>
    <property type="evidence" value="ECO:0007669"/>
    <property type="project" value="InterPro"/>
</dbReference>
<dbReference type="EC" id="2.7.13.3" evidence="2"/>
<proteinExistence type="predicted"/>
<evidence type="ECO:0000256" key="7">
    <source>
        <dbReference type="ARBA" id="ARBA00022840"/>
    </source>
</evidence>
<dbReference type="PANTHER" id="PTHR24421">
    <property type="entry name" value="NITRATE/NITRITE SENSOR PROTEIN NARX-RELATED"/>
    <property type="match status" value="1"/>
</dbReference>
<keyword evidence="8" id="KW-0902">Two-component regulatory system</keyword>
<dbReference type="AlphaFoldDB" id="A0AAU7MEE2"/>
<dbReference type="PANTHER" id="PTHR24421:SF10">
    <property type="entry name" value="NITRATE_NITRITE SENSOR PROTEIN NARQ"/>
    <property type="match status" value="1"/>
</dbReference>